<reference evidence="3 5" key="1">
    <citation type="submission" date="2015-11" db="EMBL/GenBank/DDBJ databases">
        <title>Genomic analysis of 38 Legionella species identifies large and diverse effector repertoires.</title>
        <authorList>
            <person name="Burstein D."/>
            <person name="Amaro F."/>
            <person name="Zusman T."/>
            <person name="Lifshitz Z."/>
            <person name="Cohen O."/>
            <person name="Gilbert J.A."/>
            <person name="Pupko T."/>
            <person name="Shuman H.A."/>
            <person name="Segal G."/>
        </authorList>
    </citation>
    <scope>NUCLEOTIDE SEQUENCE [LARGE SCALE GENOMIC DNA]</scope>
    <source>
        <strain evidence="3 5">ATCC 43877</strain>
    </source>
</reference>
<dbReference type="EMBL" id="UGOG01000001">
    <property type="protein sequence ID" value="STX63023.1"/>
    <property type="molecule type" value="Genomic_DNA"/>
</dbReference>
<dbReference type="PROSITE" id="PS50297">
    <property type="entry name" value="ANK_REP_REGION"/>
    <property type="match status" value="1"/>
</dbReference>
<feature type="repeat" description="ANK" evidence="2">
    <location>
        <begin position="326"/>
        <end position="358"/>
    </location>
</feature>
<name>A0A378JWI9_9GAMM</name>
<feature type="repeat" description="ANK" evidence="2">
    <location>
        <begin position="555"/>
        <end position="587"/>
    </location>
</feature>
<proteinExistence type="predicted"/>
<evidence type="ECO:0000313" key="6">
    <source>
        <dbReference type="Proteomes" id="UP000254040"/>
    </source>
</evidence>
<dbReference type="STRING" id="39962.Lmor_1499"/>
<organism evidence="4 6">
    <name type="scientific">Legionella moravica</name>
    <dbReference type="NCBI Taxonomy" id="39962"/>
    <lineage>
        <taxon>Bacteria</taxon>
        <taxon>Pseudomonadati</taxon>
        <taxon>Pseudomonadota</taxon>
        <taxon>Gammaproteobacteria</taxon>
        <taxon>Legionellales</taxon>
        <taxon>Legionellaceae</taxon>
        <taxon>Legionella</taxon>
    </lineage>
</organism>
<dbReference type="SMART" id="SM00248">
    <property type="entry name" value="ANK"/>
    <property type="match status" value="6"/>
</dbReference>
<sequence>MMTKAEIQVELKRTGWTFIGQGSFSQVFCSQKELTINGQTCHWVIKKARGYSPLSAPQRIVKKWNDTNPEHPAFVSKHGLIAPYMGNVEATDEQIAVKLIDIYKRTGHIIADACSHKNFLYHNSTVYCVDFDNAFNRHSIESRKISFFTNNDFRDYFQNLESQGYPVSIAVIKGLGYLETLDSSENIIAEMIAKGFLTVRILQIIANYHLCESTLTELIQHLPVLARIEQIDPGNRIPNRLIVPSFITNIADGITDDTTLELLEEWLITHMILAPQLKNRAKLPPVLDLYGCPNEDRPLCLVNNEDVYAIRLLFKYERNGIHQRFCGLTLLHHAASLGKCASLRELINSDADLYARTEFLHLPEDEQESALEFAIKSEHGQAVKMLIEAGYQSEERTNELLDMSKRNPLNGFKLFIMTAQENILELLERLLQVNPDFINKTDAAGCTALIHASMRGHLSVVQYLVGQGACTNTKTMFLPFEKGSPFPNEFTLADWALYYSHQHVFEFFSSMRSIIIENDYIKPENLDDAFLRSDLAKIQWLIPQGSPLLKQIIYAGGTALHLAIMHKQDVIACYLVQAGSDLAIKSTKDTTPPRKNAWLTALYHNATKVIRSCLEHAIDQLIRLDPTEAIWQAARLGLLDSVKSLVAFEPRLINCTDQHNRTPLSFAIVNGHIDVVQFLIESGAQMDICLDISDDEYIPETPFNKCSPLELAQRLGNPEIIALLESAQARSRNTRIYSTSSSLFFAGSSLASSSKESITREAYGKR</sequence>
<dbReference type="OrthoDB" id="5637126at2"/>
<evidence type="ECO:0000313" key="5">
    <source>
        <dbReference type="Proteomes" id="UP000054985"/>
    </source>
</evidence>
<dbReference type="Pfam" id="PF12796">
    <property type="entry name" value="Ank_2"/>
    <property type="match status" value="3"/>
</dbReference>
<evidence type="ECO:0000256" key="2">
    <source>
        <dbReference type="PROSITE-ProRule" id="PRU00023"/>
    </source>
</evidence>
<dbReference type="EMBL" id="LNYN01000020">
    <property type="protein sequence ID" value="KTD34102.1"/>
    <property type="molecule type" value="Genomic_DNA"/>
</dbReference>
<evidence type="ECO:0000313" key="3">
    <source>
        <dbReference type="EMBL" id="KTD34102.1"/>
    </source>
</evidence>
<gene>
    <name evidence="4" type="primary">arp_5</name>
    <name evidence="3" type="synonym">arp_4</name>
    <name evidence="3" type="ORF">Lmor_1499</name>
    <name evidence="4" type="ORF">NCTC12239_01964</name>
</gene>
<dbReference type="RefSeq" id="WP_028384401.1">
    <property type="nucleotide sequence ID" value="NZ_CAAAJG010000001.1"/>
</dbReference>
<dbReference type="Gene3D" id="1.25.40.20">
    <property type="entry name" value="Ankyrin repeat-containing domain"/>
    <property type="match status" value="2"/>
</dbReference>
<protein>
    <submittedName>
        <fullName evidence="4">Ankyrin repeat protein</fullName>
    </submittedName>
</protein>
<dbReference type="Proteomes" id="UP000254040">
    <property type="component" value="Unassembled WGS sequence"/>
</dbReference>
<keyword evidence="2" id="KW-0040">ANK repeat</keyword>
<dbReference type="Proteomes" id="UP000054985">
    <property type="component" value="Unassembled WGS sequence"/>
</dbReference>
<dbReference type="Pfam" id="PF00023">
    <property type="entry name" value="Ank"/>
    <property type="match status" value="1"/>
</dbReference>
<dbReference type="SUPFAM" id="SSF48403">
    <property type="entry name" value="Ankyrin repeat"/>
    <property type="match status" value="1"/>
</dbReference>
<dbReference type="InterPro" id="IPR036770">
    <property type="entry name" value="Ankyrin_rpt-contain_sf"/>
</dbReference>
<dbReference type="PROSITE" id="PS50088">
    <property type="entry name" value="ANK_REPEAT"/>
    <property type="match status" value="4"/>
</dbReference>
<evidence type="ECO:0000256" key="1">
    <source>
        <dbReference type="ARBA" id="ARBA00022737"/>
    </source>
</evidence>
<feature type="repeat" description="ANK" evidence="2">
    <location>
        <begin position="444"/>
        <end position="476"/>
    </location>
</feature>
<feature type="repeat" description="ANK" evidence="2">
    <location>
        <begin position="659"/>
        <end position="691"/>
    </location>
</feature>
<evidence type="ECO:0000313" key="4">
    <source>
        <dbReference type="EMBL" id="STX63023.1"/>
    </source>
</evidence>
<dbReference type="PANTHER" id="PTHR24161:SF85">
    <property type="entry name" value="PALMITOYLTRANSFERASE HIP14"/>
    <property type="match status" value="1"/>
</dbReference>
<dbReference type="PANTHER" id="PTHR24161">
    <property type="entry name" value="ANK_REP_REGION DOMAIN-CONTAINING PROTEIN-RELATED"/>
    <property type="match status" value="1"/>
</dbReference>
<keyword evidence="1" id="KW-0677">Repeat</keyword>
<accession>A0A378JWI9</accession>
<reference evidence="4 6" key="2">
    <citation type="submission" date="2018-06" db="EMBL/GenBank/DDBJ databases">
        <authorList>
            <consortium name="Pathogen Informatics"/>
            <person name="Doyle S."/>
        </authorList>
    </citation>
    <scope>NUCLEOTIDE SEQUENCE [LARGE SCALE GENOMIC DNA]</scope>
    <source>
        <strain evidence="4 6">NCTC12239</strain>
    </source>
</reference>
<dbReference type="AlphaFoldDB" id="A0A378JWI9"/>
<keyword evidence="5" id="KW-1185">Reference proteome</keyword>
<dbReference type="InterPro" id="IPR002110">
    <property type="entry name" value="Ankyrin_rpt"/>
</dbReference>